<gene>
    <name evidence="1" type="ORF">GXM_00181</name>
</gene>
<dbReference type="AlphaFoldDB" id="A0A5P8VQJ4"/>
<dbReference type="KEGG" id="nsh:GXM_00181"/>
<dbReference type="EMBL" id="CP045226">
    <property type="protein sequence ID" value="QFS42708.1"/>
    <property type="molecule type" value="Genomic_DNA"/>
</dbReference>
<sequence length="48" mass="5282">MRENELSGVIIGCAMRVHTALGPGLLESAVPLRSKKYPPPQIQKQGFY</sequence>
<keyword evidence="2" id="KW-1185">Reference proteome</keyword>
<organism evidence="1 2">
    <name type="scientific">Nostoc sphaeroides CCNUC1</name>
    <dbReference type="NCBI Taxonomy" id="2653204"/>
    <lineage>
        <taxon>Bacteria</taxon>
        <taxon>Bacillati</taxon>
        <taxon>Cyanobacteriota</taxon>
        <taxon>Cyanophyceae</taxon>
        <taxon>Nostocales</taxon>
        <taxon>Nostocaceae</taxon>
        <taxon>Nostoc</taxon>
    </lineage>
</organism>
<name>A0A5P8VQJ4_9NOSO</name>
<protein>
    <submittedName>
        <fullName evidence="1">GxxExxY protein</fullName>
    </submittedName>
</protein>
<proteinExistence type="predicted"/>
<evidence type="ECO:0000313" key="1">
    <source>
        <dbReference type="EMBL" id="QFS42708.1"/>
    </source>
</evidence>
<reference evidence="1 2" key="1">
    <citation type="submission" date="2019-10" db="EMBL/GenBank/DDBJ databases">
        <title>Genomic and transcriptomic insights into the perfect genentic adaptation of a filamentous nitrogen-fixing cyanobacterium to rice fields.</title>
        <authorList>
            <person name="Chen Z."/>
        </authorList>
    </citation>
    <scope>NUCLEOTIDE SEQUENCE [LARGE SCALE GENOMIC DNA]</scope>
    <source>
        <strain evidence="1">CCNUC1</strain>
    </source>
</reference>
<dbReference type="Proteomes" id="UP000326678">
    <property type="component" value="Chromosome Gxm1"/>
</dbReference>
<evidence type="ECO:0000313" key="2">
    <source>
        <dbReference type="Proteomes" id="UP000326678"/>
    </source>
</evidence>
<accession>A0A5P8VQJ4</accession>